<sequence length="362" mass="38997">MKIASSSVALASQSSYTEATTRTQSINTWVNAGNTSANPTRAQSQQDTLQISEQAKSLQYSTNSGVATTATVGESSTAQLPSKDEQMISLLQKLLQALTGKKIKFMIPKNEVTTDPNVTLNIQSFNAGRALNVRQSQSVSWGLNYHESVSHYESASTSFSAQAAVTTEDGRAINVGLQLNMSREFISQNSLDIRAGNAAQQVDPLVINYAAPTASVTDTKYQFDIDADGTKDQISFVGQGSGFLALDLNNDGTINDGKELFGPESGNGFSDLANYDTDHNNWIDENDAIYDKLRIWSKDENGKDYLFALGEKGVGAIYLGNVSTSYALKDANNQTNAQLQRSGIFLNEDGSAGTVQHIDLVV</sequence>
<dbReference type="EMBL" id="WJBC01000010">
    <property type="protein sequence ID" value="MBC3804420.1"/>
    <property type="molecule type" value="Genomic_DNA"/>
</dbReference>
<proteinExistence type="predicted"/>
<name>A0ABR6WV37_9FIRM</name>
<dbReference type="RefSeq" id="WP_186842307.1">
    <property type="nucleotide sequence ID" value="NZ_WJBC01000010.1"/>
</dbReference>
<dbReference type="PANTHER" id="PTHR39431:SF1">
    <property type="entry name" value="FRPA_C-RELATED PROTEIN"/>
    <property type="match status" value="1"/>
</dbReference>
<evidence type="ECO:0000313" key="1">
    <source>
        <dbReference type="EMBL" id="MBC3804420.1"/>
    </source>
</evidence>
<dbReference type="PANTHER" id="PTHR39431">
    <property type="entry name" value="FRPA/C-RELATED PROTEIN"/>
    <property type="match status" value="1"/>
</dbReference>
<keyword evidence="2" id="KW-1185">Reference proteome</keyword>
<protein>
    <recommendedName>
        <fullName evidence="3">VCBS repeat-containing protein</fullName>
    </recommendedName>
</protein>
<evidence type="ECO:0008006" key="3">
    <source>
        <dbReference type="Google" id="ProtNLM"/>
    </source>
</evidence>
<reference evidence="1 2" key="1">
    <citation type="journal article" date="2020" name="mSystems">
        <title>Defining Genomic and Predicted Metabolic Features of the Acetobacterium Genus.</title>
        <authorList>
            <person name="Ross D.E."/>
            <person name="Marshall C.W."/>
            <person name="Gulliver D."/>
            <person name="May H.D."/>
            <person name="Norman R.S."/>
        </authorList>
    </citation>
    <scope>NUCLEOTIDE SEQUENCE [LARGE SCALE GENOMIC DNA]</scope>
    <source>
        <strain evidence="1 2">DSM 8238</strain>
    </source>
</reference>
<evidence type="ECO:0000313" key="2">
    <source>
        <dbReference type="Proteomes" id="UP000603234"/>
    </source>
</evidence>
<organism evidence="1 2">
    <name type="scientific">Acetobacterium fimetarium</name>
    <dbReference type="NCBI Taxonomy" id="52691"/>
    <lineage>
        <taxon>Bacteria</taxon>
        <taxon>Bacillati</taxon>
        <taxon>Bacillota</taxon>
        <taxon>Clostridia</taxon>
        <taxon>Eubacteriales</taxon>
        <taxon>Eubacteriaceae</taxon>
        <taxon>Acetobacterium</taxon>
    </lineage>
</organism>
<gene>
    <name evidence="1" type="ORF">GH808_08245</name>
</gene>
<accession>A0ABR6WV37</accession>
<comment type="caution">
    <text evidence="1">The sequence shown here is derived from an EMBL/GenBank/DDBJ whole genome shotgun (WGS) entry which is preliminary data.</text>
</comment>
<dbReference type="Proteomes" id="UP000603234">
    <property type="component" value="Unassembled WGS sequence"/>
</dbReference>